<reference evidence="7" key="1">
    <citation type="journal article" date="2020" name="J Insects Food Feed">
        <title>The yellow mealworm (Tenebrio molitor) genome: a resource for the emerging insects as food and feed industry.</title>
        <authorList>
            <person name="Eriksson T."/>
            <person name="Andere A."/>
            <person name="Kelstrup H."/>
            <person name="Emery V."/>
            <person name="Picard C."/>
        </authorList>
    </citation>
    <scope>NUCLEOTIDE SEQUENCE</scope>
    <source>
        <strain evidence="7">Stoneville</strain>
        <tissue evidence="7">Whole head</tissue>
    </source>
</reference>
<keyword evidence="4" id="KW-0720">Serine protease</keyword>
<dbReference type="EMBL" id="JABDTM020025195">
    <property type="protein sequence ID" value="KAH0813525.1"/>
    <property type="molecule type" value="Genomic_DNA"/>
</dbReference>
<accession>A0A8J6HF48</accession>
<dbReference type="InterPro" id="IPR050430">
    <property type="entry name" value="Peptidase_S1"/>
</dbReference>
<evidence type="ECO:0000313" key="8">
    <source>
        <dbReference type="Proteomes" id="UP000719412"/>
    </source>
</evidence>
<gene>
    <name evidence="7" type="ORF">GEV33_009266</name>
</gene>
<dbReference type="InterPro" id="IPR001254">
    <property type="entry name" value="Trypsin_dom"/>
</dbReference>
<dbReference type="PROSITE" id="PS00135">
    <property type="entry name" value="TRYPSIN_SER"/>
    <property type="match status" value="1"/>
</dbReference>
<dbReference type="GO" id="GO:0006508">
    <property type="term" value="P:proteolysis"/>
    <property type="evidence" value="ECO:0007669"/>
    <property type="project" value="UniProtKB-KW"/>
</dbReference>
<dbReference type="InterPro" id="IPR009003">
    <property type="entry name" value="Peptidase_S1_PA"/>
</dbReference>
<reference evidence="7" key="2">
    <citation type="submission" date="2021-08" db="EMBL/GenBank/DDBJ databases">
        <authorList>
            <person name="Eriksson T."/>
        </authorList>
    </citation>
    <scope>NUCLEOTIDE SEQUENCE</scope>
    <source>
        <strain evidence="7">Stoneville</strain>
        <tissue evidence="7">Whole head</tissue>
    </source>
</reference>
<evidence type="ECO:0000256" key="3">
    <source>
        <dbReference type="ARBA" id="ARBA00022801"/>
    </source>
</evidence>
<sequence length="200" mass="22111">MGQKLWKCVRFPNKSVKVIKKQPIQLEVRAGSTIREKGGQVLQVETIHQNPEFNLKTIDYDVTILKLKSNLNFSENVKPIDLADANQVFENGKQAMIFGWGTKNYGSSKLPSELQSGVIQIVDRKICRKRYSKDQITDRMLCAGIEQGGIDACQGDSGGPLVIDNVLAGITSWGSACGKPHIPGVYSNVAGLRKYIDKFL</sequence>
<dbReference type="PROSITE" id="PS50240">
    <property type="entry name" value="TRYPSIN_DOM"/>
    <property type="match status" value="1"/>
</dbReference>
<dbReference type="PRINTS" id="PR00722">
    <property type="entry name" value="CHYMOTRYPSIN"/>
</dbReference>
<name>A0A8J6HF48_TENMO</name>
<keyword evidence="2" id="KW-0645">Protease</keyword>
<dbReference type="InterPro" id="IPR033116">
    <property type="entry name" value="TRYPSIN_SER"/>
</dbReference>
<keyword evidence="5" id="KW-1015">Disulfide bond</keyword>
<comment type="similarity">
    <text evidence="1">Belongs to the peptidase S1 family.</text>
</comment>
<dbReference type="CDD" id="cd00190">
    <property type="entry name" value="Tryp_SPc"/>
    <property type="match status" value="1"/>
</dbReference>
<dbReference type="GO" id="GO:0004252">
    <property type="term" value="F:serine-type endopeptidase activity"/>
    <property type="evidence" value="ECO:0007669"/>
    <property type="project" value="InterPro"/>
</dbReference>
<dbReference type="FunFam" id="2.40.10.10:FF:000010">
    <property type="entry name" value="Kallikrein related peptidase 11"/>
    <property type="match status" value="1"/>
</dbReference>
<dbReference type="InterPro" id="IPR001314">
    <property type="entry name" value="Peptidase_S1A"/>
</dbReference>
<dbReference type="SMART" id="SM00020">
    <property type="entry name" value="Tryp_SPc"/>
    <property type="match status" value="1"/>
</dbReference>
<evidence type="ECO:0000256" key="4">
    <source>
        <dbReference type="ARBA" id="ARBA00022825"/>
    </source>
</evidence>
<evidence type="ECO:0000259" key="6">
    <source>
        <dbReference type="PROSITE" id="PS50240"/>
    </source>
</evidence>
<dbReference type="AlphaFoldDB" id="A0A8J6HF48"/>
<evidence type="ECO:0000256" key="5">
    <source>
        <dbReference type="ARBA" id="ARBA00023157"/>
    </source>
</evidence>
<organism evidence="7 8">
    <name type="scientific">Tenebrio molitor</name>
    <name type="common">Yellow mealworm beetle</name>
    <dbReference type="NCBI Taxonomy" id="7067"/>
    <lineage>
        <taxon>Eukaryota</taxon>
        <taxon>Metazoa</taxon>
        <taxon>Ecdysozoa</taxon>
        <taxon>Arthropoda</taxon>
        <taxon>Hexapoda</taxon>
        <taxon>Insecta</taxon>
        <taxon>Pterygota</taxon>
        <taxon>Neoptera</taxon>
        <taxon>Endopterygota</taxon>
        <taxon>Coleoptera</taxon>
        <taxon>Polyphaga</taxon>
        <taxon>Cucujiformia</taxon>
        <taxon>Tenebrionidae</taxon>
        <taxon>Tenebrio</taxon>
    </lineage>
</organism>
<dbReference type="Pfam" id="PF00089">
    <property type="entry name" value="Trypsin"/>
    <property type="match status" value="1"/>
</dbReference>
<evidence type="ECO:0000256" key="2">
    <source>
        <dbReference type="ARBA" id="ARBA00022670"/>
    </source>
</evidence>
<dbReference type="InterPro" id="IPR043504">
    <property type="entry name" value="Peptidase_S1_PA_chymotrypsin"/>
</dbReference>
<dbReference type="SUPFAM" id="SSF50494">
    <property type="entry name" value="Trypsin-like serine proteases"/>
    <property type="match status" value="1"/>
</dbReference>
<dbReference type="Gene3D" id="2.40.10.10">
    <property type="entry name" value="Trypsin-like serine proteases"/>
    <property type="match status" value="1"/>
</dbReference>
<comment type="caution">
    <text evidence="7">The sequence shown here is derived from an EMBL/GenBank/DDBJ whole genome shotgun (WGS) entry which is preliminary data.</text>
</comment>
<feature type="domain" description="Peptidase S1" evidence="6">
    <location>
        <begin position="8"/>
        <end position="200"/>
    </location>
</feature>
<protein>
    <recommendedName>
        <fullName evidence="6">Peptidase S1 domain-containing protein</fullName>
    </recommendedName>
</protein>
<keyword evidence="8" id="KW-1185">Reference proteome</keyword>
<keyword evidence="3" id="KW-0378">Hydrolase</keyword>
<evidence type="ECO:0000313" key="7">
    <source>
        <dbReference type="EMBL" id="KAH0813525.1"/>
    </source>
</evidence>
<dbReference type="Proteomes" id="UP000719412">
    <property type="component" value="Unassembled WGS sequence"/>
</dbReference>
<evidence type="ECO:0000256" key="1">
    <source>
        <dbReference type="ARBA" id="ARBA00007664"/>
    </source>
</evidence>
<dbReference type="PANTHER" id="PTHR24276:SF91">
    <property type="entry name" value="AT26814P-RELATED"/>
    <property type="match status" value="1"/>
</dbReference>
<proteinExistence type="inferred from homology"/>
<dbReference type="PANTHER" id="PTHR24276">
    <property type="entry name" value="POLYSERASE-RELATED"/>
    <property type="match status" value="1"/>
</dbReference>